<comment type="subcellular location">
    <subcellularLocation>
        <location evidence="1">Golgi apparatus membrane</location>
        <topology evidence="1">Multi-pass membrane protein</topology>
    </subcellularLocation>
</comment>
<dbReference type="GO" id="GO:0000139">
    <property type="term" value="C:Golgi membrane"/>
    <property type="evidence" value="ECO:0007669"/>
    <property type="project" value="UniProtKB-SubCell"/>
</dbReference>
<keyword evidence="14" id="KW-1185">Reference proteome</keyword>
<dbReference type="OMA" id="QAFRWNL"/>
<feature type="transmembrane region" description="Helical" evidence="12">
    <location>
        <begin position="489"/>
        <end position="507"/>
    </location>
</feature>
<gene>
    <name evidence="13" type="ORF">A4U43_C05F22170</name>
</gene>
<sequence length="540" mass="61577">MVDIENGSGYLFTAESAKGRAAYKLYASSVLAGILLIWFYRATHIPLEGRWAWLGLFGAEIWFGFYWFVTQSARWNPIYYRTHKDKLSQRFGAQLPKVDIFVCTADPFAEPPSLVMSTILSLMAYDYEPEKLSIYLSDDAGSILTFYALWEASCFAKHWLPYCKKFKMEPRSPMAYFSTPCKDNNNSNYNEWSSMKKLFEDMTSRIERVVSLGKIPEEFKEQKRVSKWNAEMTSRNHRPIVQIMIDGRDQTATDLDGNPLPTLVYVAREKHPQHHHNFKAGAMNALLRVSSEISNGPVILNVDCDMYSNNSESVRDALCFFMDEEKGREIAYVQFPQNFDNVTKNDLYASSLKFISDVDFHGMDGHGGPLYIGSGCFHRRESLCGKKYSEAYKAELRGDRPSIAQSNVYTLEERAKNLATCTYEENSQWGKEVVDEEVSKRYENEMMEFGSSSPMFVILTTIAMLNLLCLAIGVKRMVMDEGVEILDSLLLQILICGLIVLINAPVYQALFLRSDNGRMPTNVMFASAFLVLIAYMIPMV</sequence>
<dbReference type="GO" id="GO:0016760">
    <property type="term" value="F:cellulose synthase (UDP-forming) activity"/>
    <property type="evidence" value="ECO:0007669"/>
    <property type="project" value="InterPro"/>
</dbReference>
<evidence type="ECO:0000256" key="4">
    <source>
        <dbReference type="ARBA" id="ARBA00022692"/>
    </source>
</evidence>
<dbReference type="GO" id="GO:0071669">
    <property type="term" value="P:plant-type cell wall organization or biogenesis"/>
    <property type="evidence" value="ECO:0007669"/>
    <property type="project" value="UniProtKB-ARBA"/>
</dbReference>
<evidence type="ECO:0000256" key="9">
    <source>
        <dbReference type="ARBA" id="ARBA00060766"/>
    </source>
</evidence>
<evidence type="ECO:0000256" key="8">
    <source>
        <dbReference type="ARBA" id="ARBA00037405"/>
    </source>
</evidence>
<evidence type="ECO:0000256" key="2">
    <source>
        <dbReference type="ARBA" id="ARBA00022676"/>
    </source>
</evidence>
<dbReference type="Pfam" id="PF03552">
    <property type="entry name" value="Cellulose_synt"/>
    <property type="match status" value="1"/>
</dbReference>
<keyword evidence="5 12" id="KW-1133">Transmembrane helix</keyword>
<dbReference type="Gene3D" id="3.90.550.10">
    <property type="entry name" value="Spore Coat Polysaccharide Biosynthesis Protein SpsA, Chain A"/>
    <property type="match status" value="1"/>
</dbReference>
<dbReference type="AlphaFoldDB" id="A0A5P1ETR0"/>
<feature type="transmembrane region" description="Helical" evidence="12">
    <location>
        <begin position="519"/>
        <end position="537"/>
    </location>
</feature>
<evidence type="ECO:0000313" key="13">
    <source>
        <dbReference type="EMBL" id="ONK69372.1"/>
    </source>
</evidence>
<keyword evidence="4 12" id="KW-0812">Transmembrane</keyword>
<feature type="transmembrane region" description="Helical" evidence="12">
    <location>
        <begin position="21"/>
        <end position="39"/>
    </location>
</feature>
<evidence type="ECO:0000313" key="14">
    <source>
        <dbReference type="Proteomes" id="UP000243459"/>
    </source>
</evidence>
<evidence type="ECO:0000256" key="3">
    <source>
        <dbReference type="ARBA" id="ARBA00022679"/>
    </source>
</evidence>
<feature type="binding site" evidence="10">
    <location>
        <position position="110"/>
    </location>
    <ligand>
        <name>UDP-alpha-D-glucose</name>
        <dbReference type="ChEBI" id="CHEBI:58885"/>
    </ligand>
</feature>
<keyword evidence="2" id="KW-0328">Glycosyltransferase</keyword>
<dbReference type="Proteomes" id="UP000243459">
    <property type="component" value="Chromosome 5"/>
</dbReference>
<feature type="binding site" evidence="11">
    <location>
        <position position="303"/>
    </location>
    <ligand>
        <name>Mn(2+)</name>
        <dbReference type="ChEBI" id="CHEBI:29035"/>
    </ligand>
</feature>
<dbReference type="Gramene" id="ONK69372">
    <property type="protein sequence ID" value="ONK69372"/>
    <property type="gene ID" value="A4U43_C05F22170"/>
</dbReference>
<protein>
    <recommendedName>
        <fullName evidence="15">Cellulose synthase-like protein E6</fullName>
    </recommendedName>
</protein>
<keyword evidence="7" id="KW-0961">Cell wall biogenesis/degradation</keyword>
<keyword evidence="6 12" id="KW-0472">Membrane</keyword>
<comment type="function">
    <text evidence="8">Thought to be a Golgi-localized beta-glycan synthase that polymerize the backbones of noncellulosic polysaccharides (hemicelluloses) of plant cell wall.</text>
</comment>
<dbReference type="InterPro" id="IPR005150">
    <property type="entry name" value="Cellulose_synth"/>
</dbReference>
<dbReference type="PANTHER" id="PTHR13301">
    <property type="entry name" value="X-BOX TRANSCRIPTION FACTOR-RELATED"/>
    <property type="match status" value="1"/>
</dbReference>
<feature type="binding site" evidence="11">
    <location>
        <position position="279"/>
    </location>
    <ligand>
        <name>Mn(2+)</name>
        <dbReference type="ChEBI" id="CHEBI:29035"/>
    </ligand>
</feature>
<feature type="binding site" evidence="10">
    <location>
        <position position="139"/>
    </location>
    <ligand>
        <name>UDP-alpha-D-glucose</name>
        <dbReference type="ChEBI" id="CHEBI:58885"/>
    </ligand>
</feature>
<feature type="transmembrane region" description="Helical" evidence="12">
    <location>
        <begin position="51"/>
        <end position="69"/>
    </location>
</feature>
<keyword evidence="3" id="KW-0808">Transferase</keyword>
<dbReference type="InterPro" id="IPR029044">
    <property type="entry name" value="Nucleotide-diphossugar_trans"/>
</dbReference>
<feature type="transmembrane region" description="Helical" evidence="12">
    <location>
        <begin position="455"/>
        <end position="474"/>
    </location>
</feature>
<evidence type="ECO:0000256" key="5">
    <source>
        <dbReference type="ARBA" id="ARBA00022989"/>
    </source>
</evidence>
<dbReference type="GO" id="GO:0030244">
    <property type="term" value="P:cellulose biosynthetic process"/>
    <property type="evidence" value="ECO:0007669"/>
    <property type="project" value="InterPro"/>
</dbReference>
<evidence type="ECO:0000256" key="1">
    <source>
        <dbReference type="ARBA" id="ARBA00004653"/>
    </source>
</evidence>
<dbReference type="FunFam" id="3.90.550.10:FF:000112">
    <property type="entry name" value="Cellulose synthase-like protein E1"/>
    <property type="match status" value="1"/>
</dbReference>
<evidence type="ECO:0000256" key="10">
    <source>
        <dbReference type="PIRSR" id="PIRSR605150-2"/>
    </source>
</evidence>
<organism evidence="13 14">
    <name type="scientific">Asparagus officinalis</name>
    <name type="common">Garden asparagus</name>
    <dbReference type="NCBI Taxonomy" id="4686"/>
    <lineage>
        <taxon>Eukaryota</taxon>
        <taxon>Viridiplantae</taxon>
        <taxon>Streptophyta</taxon>
        <taxon>Embryophyta</taxon>
        <taxon>Tracheophyta</taxon>
        <taxon>Spermatophyta</taxon>
        <taxon>Magnoliopsida</taxon>
        <taxon>Liliopsida</taxon>
        <taxon>Asparagales</taxon>
        <taxon>Asparagaceae</taxon>
        <taxon>Asparagoideae</taxon>
        <taxon>Asparagus</taxon>
    </lineage>
</organism>
<name>A0A5P1ETR0_ASPOF</name>
<evidence type="ECO:0000256" key="11">
    <source>
        <dbReference type="PIRSR" id="PIRSR605150-3"/>
    </source>
</evidence>
<evidence type="ECO:0000256" key="6">
    <source>
        <dbReference type="ARBA" id="ARBA00023136"/>
    </source>
</evidence>
<evidence type="ECO:0008006" key="15">
    <source>
        <dbReference type="Google" id="ProtNLM"/>
    </source>
</evidence>
<dbReference type="EMBL" id="CM007385">
    <property type="protein sequence ID" value="ONK69372.1"/>
    <property type="molecule type" value="Genomic_DNA"/>
</dbReference>
<evidence type="ECO:0000256" key="12">
    <source>
        <dbReference type="SAM" id="Phobius"/>
    </source>
</evidence>
<evidence type="ECO:0000256" key="7">
    <source>
        <dbReference type="ARBA" id="ARBA00023316"/>
    </source>
</evidence>
<accession>A0A5P1ETR0</accession>
<dbReference type="GO" id="GO:0071555">
    <property type="term" value="P:cell wall organization"/>
    <property type="evidence" value="ECO:0007669"/>
    <property type="project" value="UniProtKB-KW"/>
</dbReference>
<proteinExistence type="inferred from homology"/>
<comment type="similarity">
    <text evidence="9">Belongs to the glycosyltransferase 2 family. Plant cellulose synthase-like E subfamily.</text>
</comment>
<reference evidence="14" key="1">
    <citation type="journal article" date="2017" name="Nat. Commun.">
        <title>The asparagus genome sheds light on the origin and evolution of a young Y chromosome.</title>
        <authorList>
            <person name="Harkess A."/>
            <person name="Zhou J."/>
            <person name="Xu C."/>
            <person name="Bowers J.E."/>
            <person name="Van der Hulst R."/>
            <person name="Ayyampalayam S."/>
            <person name="Mercati F."/>
            <person name="Riccardi P."/>
            <person name="McKain M.R."/>
            <person name="Kakrana A."/>
            <person name="Tang H."/>
            <person name="Ray J."/>
            <person name="Groenendijk J."/>
            <person name="Arikit S."/>
            <person name="Mathioni S.M."/>
            <person name="Nakano M."/>
            <person name="Shan H."/>
            <person name="Telgmann-Rauber A."/>
            <person name="Kanno A."/>
            <person name="Yue Z."/>
            <person name="Chen H."/>
            <person name="Li W."/>
            <person name="Chen Y."/>
            <person name="Xu X."/>
            <person name="Zhang Y."/>
            <person name="Luo S."/>
            <person name="Chen H."/>
            <person name="Gao J."/>
            <person name="Mao Z."/>
            <person name="Pires J.C."/>
            <person name="Luo M."/>
            <person name="Kudrna D."/>
            <person name="Wing R.A."/>
            <person name="Meyers B.C."/>
            <person name="Yi K."/>
            <person name="Kong H."/>
            <person name="Lavrijsen P."/>
            <person name="Sunseri F."/>
            <person name="Falavigna A."/>
            <person name="Ye Y."/>
            <person name="Leebens-Mack J.H."/>
            <person name="Chen G."/>
        </authorList>
    </citation>
    <scope>NUCLEOTIDE SEQUENCE [LARGE SCALE GENOMIC DNA]</scope>
    <source>
        <strain evidence="14">cv. DH0086</strain>
    </source>
</reference>